<evidence type="ECO:0000313" key="5">
    <source>
        <dbReference type="EMBL" id="CAB5238590.1"/>
    </source>
</evidence>
<organism evidence="1">
    <name type="scientific">uncultured Caudovirales phage</name>
    <dbReference type="NCBI Taxonomy" id="2100421"/>
    <lineage>
        <taxon>Viruses</taxon>
        <taxon>Duplodnaviria</taxon>
        <taxon>Heunggongvirae</taxon>
        <taxon>Uroviricota</taxon>
        <taxon>Caudoviricetes</taxon>
        <taxon>Peduoviridae</taxon>
        <taxon>Maltschvirus</taxon>
        <taxon>Maltschvirus maltsch</taxon>
    </lineage>
</organism>
<proteinExistence type="predicted"/>
<accession>A0A6J5PM68</accession>
<dbReference type="EMBL" id="LR797272">
    <property type="protein sequence ID" value="CAB4198508.1"/>
    <property type="molecule type" value="Genomic_DNA"/>
</dbReference>
<evidence type="ECO:0000313" key="1">
    <source>
        <dbReference type="EMBL" id="CAB4170451.1"/>
    </source>
</evidence>
<dbReference type="EMBL" id="LR796861">
    <property type="protein sequence ID" value="CAB4170451.1"/>
    <property type="molecule type" value="Genomic_DNA"/>
</dbReference>
<evidence type="ECO:0000313" key="4">
    <source>
        <dbReference type="EMBL" id="CAB4211477.1"/>
    </source>
</evidence>
<protein>
    <submittedName>
        <fullName evidence="1">Uncharacterized protein</fullName>
    </submittedName>
</protein>
<dbReference type="EMBL" id="LR798454">
    <property type="protein sequence ID" value="CAB5238590.1"/>
    <property type="molecule type" value="Genomic_DNA"/>
</dbReference>
<evidence type="ECO:0000313" key="3">
    <source>
        <dbReference type="EMBL" id="CAB4198508.1"/>
    </source>
</evidence>
<name>A0A6J5PM68_9CAUD</name>
<dbReference type="EMBL" id="LR797375">
    <property type="protein sequence ID" value="CAB4211477.1"/>
    <property type="molecule type" value="Genomic_DNA"/>
</dbReference>
<dbReference type="EMBL" id="LR797019">
    <property type="protein sequence ID" value="CAB4182313.1"/>
    <property type="molecule type" value="Genomic_DNA"/>
</dbReference>
<sequence>MTQDPIFQTHEYAIGGKMVVGRAEMDESFVLMMEDGDETAIMQVKEKLTRDLVHFIMENRLVEFTRHDDPITMRRQLAIRAYLAPSDQVKILRLSKQI</sequence>
<reference evidence="1" key="1">
    <citation type="submission" date="2020-05" db="EMBL/GenBank/DDBJ databases">
        <authorList>
            <person name="Chiriac C."/>
            <person name="Salcher M."/>
            <person name="Ghai R."/>
            <person name="Kavagutti S V."/>
        </authorList>
    </citation>
    <scope>NUCLEOTIDE SEQUENCE</scope>
</reference>
<gene>
    <name evidence="2" type="ORF">UFOVP1066_214</name>
    <name evidence="3" type="ORF">UFOVP1315_123</name>
    <name evidence="4" type="ORF">UFOVP1421_84</name>
    <name evidence="5" type="ORF">UFOVP1525_94</name>
    <name evidence="1" type="ORF">UFOVP909_57</name>
</gene>
<evidence type="ECO:0000313" key="2">
    <source>
        <dbReference type="EMBL" id="CAB4182313.1"/>
    </source>
</evidence>